<sequence length="192" mass="20962">METGNATASLNDFVWTIALYKADAAICGSNTALEMGYQNPDINSERTDVPEGNFIAKDIKSPFLVVLDSTVKVGWKQGYANKPLSPTANIIEVLSEKASPQYKNYFRRLNISYIIAGKDHVDLVPAVRKLKNVFGIKVLGVLGGATLCWSVVKSGICNELSICLSVVGEEEGKKPRFLRSGDVVEISQNIKH</sequence>
<evidence type="ECO:0000313" key="5">
    <source>
        <dbReference type="EMBL" id="EAY00281.1"/>
    </source>
</evidence>
<dbReference type="AlphaFoldDB" id="A2F4A2"/>
<evidence type="ECO:0000256" key="1">
    <source>
        <dbReference type="ARBA" id="ARBA00005104"/>
    </source>
</evidence>
<dbReference type="InParanoid" id="A2F4A2"/>
<evidence type="ECO:0000313" key="6">
    <source>
        <dbReference type="Proteomes" id="UP000001542"/>
    </source>
</evidence>
<organism evidence="5 6">
    <name type="scientific">Trichomonas vaginalis (strain ATCC PRA-98 / G3)</name>
    <dbReference type="NCBI Taxonomy" id="412133"/>
    <lineage>
        <taxon>Eukaryota</taxon>
        <taxon>Metamonada</taxon>
        <taxon>Parabasalia</taxon>
        <taxon>Trichomonadida</taxon>
        <taxon>Trichomonadidae</taxon>
        <taxon>Trichomonas</taxon>
    </lineage>
</organism>
<reference evidence="5" key="2">
    <citation type="journal article" date="2007" name="Science">
        <title>Draft genome sequence of the sexually transmitted pathogen Trichomonas vaginalis.</title>
        <authorList>
            <person name="Carlton J.M."/>
            <person name="Hirt R.P."/>
            <person name="Silva J.C."/>
            <person name="Delcher A.L."/>
            <person name="Schatz M."/>
            <person name="Zhao Q."/>
            <person name="Wortman J.R."/>
            <person name="Bidwell S.L."/>
            <person name="Alsmark U.C.M."/>
            <person name="Besteiro S."/>
            <person name="Sicheritz-Ponten T."/>
            <person name="Noel C.J."/>
            <person name="Dacks J.B."/>
            <person name="Foster P.G."/>
            <person name="Simillion C."/>
            <person name="Van de Peer Y."/>
            <person name="Miranda-Saavedra D."/>
            <person name="Barton G.J."/>
            <person name="Westrop G.D."/>
            <person name="Mueller S."/>
            <person name="Dessi D."/>
            <person name="Fiori P.L."/>
            <person name="Ren Q."/>
            <person name="Paulsen I."/>
            <person name="Zhang H."/>
            <person name="Bastida-Corcuera F.D."/>
            <person name="Simoes-Barbosa A."/>
            <person name="Brown M.T."/>
            <person name="Hayes R.D."/>
            <person name="Mukherjee M."/>
            <person name="Okumura C.Y."/>
            <person name="Schneider R."/>
            <person name="Smith A.J."/>
            <person name="Vanacova S."/>
            <person name="Villalvazo M."/>
            <person name="Haas B.J."/>
            <person name="Pertea M."/>
            <person name="Feldblyum T.V."/>
            <person name="Utterback T.R."/>
            <person name="Shu C.L."/>
            <person name="Osoegawa K."/>
            <person name="de Jong P.J."/>
            <person name="Hrdy I."/>
            <person name="Horvathova L."/>
            <person name="Zubacova Z."/>
            <person name="Dolezal P."/>
            <person name="Malik S.B."/>
            <person name="Logsdon J.M. Jr."/>
            <person name="Henze K."/>
            <person name="Gupta A."/>
            <person name="Wang C.C."/>
            <person name="Dunne R.L."/>
            <person name="Upcroft J.A."/>
            <person name="Upcroft P."/>
            <person name="White O."/>
            <person name="Salzberg S.L."/>
            <person name="Tang P."/>
            <person name="Chiu C.-H."/>
            <person name="Lee Y.-S."/>
            <person name="Embley T.M."/>
            <person name="Coombs G.H."/>
            <person name="Mottram J.C."/>
            <person name="Tachezy J."/>
            <person name="Fraser-Liggett C.M."/>
            <person name="Johnson P.J."/>
        </authorList>
    </citation>
    <scope>NUCLEOTIDE SEQUENCE [LARGE SCALE GENOMIC DNA]</scope>
    <source>
        <strain evidence="5">G3</strain>
    </source>
</reference>
<dbReference type="Pfam" id="PF01872">
    <property type="entry name" value="RibD_C"/>
    <property type="match status" value="1"/>
</dbReference>
<keyword evidence="3" id="KW-0560">Oxidoreductase</keyword>
<evidence type="ECO:0000256" key="2">
    <source>
        <dbReference type="ARBA" id="ARBA00022857"/>
    </source>
</evidence>
<evidence type="ECO:0000256" key="3">
    <source>
        <dbReference type="ARBA" id="ARBA00023002"/>
    </source>
</evidence>
<evidence type="ECO:0000259" key="4">
    <source>
        <dbReference type="Pfam" id="PF01872"/>
    </source>
</evidence>
<dbReference type="PANTHER" id="PTHR38011">
    <property type="entry name" value="DIHYDROFOLATE REDUCTASE FAMILY PROTEIN (AFU_ORTHOLOGUE AFUA_8G06820)"/>
    <property type="match status" value="1"/>
</dbReference>
<dbReference type="SUPFAM" id="SSF53597">
    <property type="entry name" value="Dihydrofolate reductase-like"/>
    <property type="match status" value="1"/>
</dbReference>
<dbReference type="VEuPathDB" id="TrichDB:TVAG_324000"/>
<dbReference type="InterPro" id="IPR002734">
    <property type="entry name" value="RibDG_C"/>
</dbReference>
<comment type="pathway">
    <text evidence="1">Cofactor biosynthesis; riboflavin biosynthesis.</text>
</comment>
<proteinExistence type="predicted"/>
<dbReference type="PANTHER" id="PTHR38011:SF7">
    <property type="entry name" value="2,5-DIAMINO-6-RIBOSYLAMINO-4(3H)-PYRIMIDINONE 5'-PHOSPHATE REDUCTASE"/>
    <property type="match status" value="1"/>
</dbReference>
<dbReference type="OrthoDB" id="5432at2759"/>
<keyword evidence="2" id="KW-0521">NADP</keyword>
<dbReference type="InterPro" id="IPR024072">
    <property type="entry name" value="DHFR-like_dom_sf"/>
</dbReference>
<gene>
    <name evidence="5" type="ORF">TVAG_324000</name>
</gene>
<dbReference type="Gene3D" id="3.40.430.10">
    <property type="entry name" value="Dihydrofolate Reductase, subunit A"/>
    <property type="match status" value="1"/>
</dbReference>
<dbReference type="RefSeq" id="XP_001313210.1">
    <property type="nucleotide sequence ID" value="XM_001313209.1"/>
</dbReference>
<keyword evidence="6" id="KW-1185">Reference proteome</keyword>
<dbReference type="KEGG" id="tva:4758100"/>
<dbReference type="Proteomes" id="UP000001542">
    <property type="component" value="Unassembled WGS sequence"/>
</dbReference>
<dbReference type="EMBL" id="DS113607">
    <property type="protein sequence ID" value="EAY00281.1"/>
    <property type="molecule type" value="Genomic_DNA"/>
</dbReference>
<feature type="domain" description="Bacterial bifunctional deaminase-reductase C-terminal" evidence="4">
    <location>
        <begin position="21"/>
        <end position="164"/>
    </location>
</feature>
<accession>A2F4A2</accession>
<dbReference type="InterPro" id="IPR050765">
    <property type="entry name" value="Riboflavin_Biosynth_HTPR"/>
</dbReference>
<dbReference type="VEuPathDB" id="TrichDB:TVAGG3_1029050"/>
<name>A2F4A2_TRIV3</name>
<protein>
    <recommendedName>
        <fullName evidence="4">Bacterial bifunctional deaminase-reductase C-terminal domain-containing protein</fullName>
    </recommendedName>
</protein>
<dbReference type="SMR" id="A2F4A2"/>
<reference evidence="5" key="1">
    <citation type="submission" date="2006-10" db="EMBL/GenBank/DDBJ databases">
        <authorList>
            <person name="Amadeo P."/>
            <person name="Zhao Q."/>
            <person name="Wortman J."/>
            <person name="Fraser-Liggett C."/>
            <person name="Carlton J."/>
        </authorList>
    </citation>
    <scope>NUCLEOTIDE SEQUENCE</scope>
    <source>
        <strain evidence="5">G3</strain>
    </source>
</reference>
<dbReference type="GO" id="GO:0009231">
    <property type="term" value="P:riboflavin biosynthetic process"/>
    <property type="evidence" value="ECO:0007669"/>
    <property type="project" value="InterPro"/>
</dbReference>
<dbReference type="GO" id="GO:0008703">
    <property type="term" value="F:5-amino-6-(5-phosphoribosylamino)uracil reductase activity"/>
    <property type="evidence" value="ECO:0007669"/>
    <property type="project" value="InterPro"/>
</dbReference>